<dbReference type="EMBL" id="JBHTLU010000031">
    <property type="protein sequence ID" value="MFD1222969.1"/>
    <property type="molecule type" value="Genomic_DNA"/>
</dbReference>
<evidence type="ECO:0000313" key="6">
    <source>
        <dbReference type="EMBL" id="MFD1222969.1"/>
    </source>
</evidence>
<gene>
    <name evidence="6" type="ORF">ACFQ4B_22890</name>
</gene>
<evidence type="ECO:0000256" key="4">
    <source>
        <dbReference type="PROSITE-ProRule" id="PRU00335"/>
    </source>
</evidence>
<keyword evidence="2 4" id="KW-0238">DNA-binding</keyword>
<dbReference type="PANTHER" id="PTHR47506:SF6">
    <property type="entry name" value="HTH-TYPE TRANSCRIPTIONAL REPRESSOR NEMR"/>
    <property type="match status" value="1"/>
</dbReference>
<dbReference type="SUPFAM" id="SSF48498">
    <property type="entry name" value="Tetracyclin repressor-like, C-terminal domain"/>
    <property type="match status" value="1"/>
</dbReference>
<evidence type="ECO:0000256" key="2">
    <source>
        <dbReference type="ARBA" id="ARBA00023125"/>
    </source>
</evidence>
<feature type="domain" description="HTH tetR-type" evidence="5">
    <location>
        <begin position="13"/>
        <end position="73"/>
    </location>
</feature>
<comment type="caution">
    <text evidence="6">The sequence shown here is derived from an EMBL/GenBank/DDBJ whole genome shotgun (WGS) entry which is preliminary data.</text>
</comment>
<dbReference type="Gene3D" id="1.10.10.60">
    <property type="entry name" value="Homeodomain-like"/>
    <property type="match status" value="1"/>
</dbReference>
<dbReference type="PANTHER" id="PTHR47506">
    <property type="entry name" value="TRANSCRIPTIONAL REGULATORY PROTEIN"/>
    <property type="match status" value="1"/>
</dbReference>
<evidence type="ECO:0000313" key="7">
    <source>
        <dbReference type="Proteomes" id="UP001597180"/>
    </source>
</evidence>
<dbReference type="InterPro" id="IPR036271">
    <property type="entry name" value="Tet_transcr_reg_TetR-rel_C_sf"/>
</dbReference>
<dbReference type="RefSeq" id="WP_345588904.1">
    <property type="nucleotide sequence ID" value="NZ_BAABJG010000015.1"/>
</dbReference>
<dbReference type="Proteomes" id="UP001597180">
    <property type="component" value="Unassembled WGS sequence"/>
</dbReference>
<keyword evidence="3" id="KW-0804">Transcription</keyword>
<dbReference type="InterPro" id="IPR001647">
    <property type="entry name" value="HTH_TetR"/>
</dbReference>
<reference evidence="7" key="1">
    <citation type="journal article" date="2019" name="Int. J. Syst. Evol. Microbiol.">
        <title>The Global Catalogue of Microorganisms (GCM) 10K type strain sequencing project: providing services to taxonomists for standard genome sequencing and annotation.</title>
        <authorList>
            <consortium name="The Broad Institute Genomics Platform"/>
            <consortium name="The Broad Institute Genome Sequencing Center for Infectious Disease"/>
            <person name="Wu L."/>
            <person name="Ma J."/>
        </authorList>
    </citation>
    <scope>NUCLEOTIDE SEQUENCE [LARGE SCALE GENOMIC DNA]</scope>
    <source>
        <strain evidence="7">CCUG 53270</strain>
    </source>
</reference>
<evidence type="ECO:0000256" key="1">
    <source>
        <dbReference type="ARBA" id="ARBA00023015"/>
    </source>
</evidence>
<evidence type="ECO:0000256" key="3">
    <source>
        <dbReference type="ARBA" id="ARBA00023163"/>
    </source>
</evidence>
<proteinExistence type="predicted"/>
<dbReference type="InterPro" id="IPR009057">
    <property type="entry name" value="Homeodomain-like_sf"/>
</dbReference>
<keyword evidence="1" id="KW-0805">Transcription regulation</keyword>
<name>A0ABW3URP8_9BACL</name>
<dbReference type="Pfam" id="PF00440">
    <property type="entry name" value="TetR_N"/>
    <property type="match status" value="1"/>
</dbReference>
<dbReference type="PRINTS" id="PR00455">
    <property type="entry name" value="HTHTETR"/>
</dbReference>
<dbReference type="Gene3D" id="1.10.357.10">
    <property type="entry name" value="Tetracycline Repressor, domain 2"/>
    <property type="match status" value="1"/>
</dbReference>
<organism evidence="6 7">
    <name type="scientific">Paenibacillus vulneris</name>
    <dbReference type="NCBI Taxonomy" id="1133364"/>
    <lineage>
        <taxon>Bacteria</taxon>
        <taxon>Bacillati</taxon>
        <taxon>Bacillota</taxon>
        <taxon>Bacilli</taxon>
        <taxon>Bacillales</taxon>
        <taxon>Paenibacillaceae</taxon>
        <taxon>Paenibacillus</taxon>
    </lineage>
</organism>
<accession>A0ABW3URP8</accession>
<evidence type="ECO:0000259" key="5">
    <source>
        <dbReference type="PROSITE" id="PS50977"/>
    </source>
</evidence>
<protein>
    <submittedName>
        <fullName evidence="6">TetR/AcrR family transcriptional regulator</fullName>
    </submittedName>
</protein>
<feature type="DNA-binding region" description="H-T-H motif" evidence="4">
    <location>
        <begin position="36"/>
        <end position="55"/>
    </location>
</feature>
<dbReference type="PROSITE" id="PS50977">
    <property type="entry name" value="HTH_TETR_2"/>
    <property type="match status" value="1"/>
</dbReference>
<dbReference type="SUPFAM" id="SSF46689">
    <property type="entry name" value="Homeodomain-like"/>
    <property type="match status" value="1"/>
</dbReference>
<keyword evidence="7" id="KW-1185">Reference proteome</keyword>
<sequence>MLRRRLSQKERKEETRKLLLESAVQIFAEFGFHGASVDKIAEHAGFSKGAFYANFNSKEELFLALLEKQMQLHVDKIHRVIDQQHPLSHFIEKLDQYPIYIREENRTWSMLNMEFLLFAMRDESVRYKWSNMITQSVEQISQSIEKLMKKENYEFGLSSEEIAWTILSLENGMAIFSYISQDNVPPNLFGKALKNMFMPPCSL</sequence>